<dbReference type="EMBL" id="BK015882">
    <property type="protein sequence ID" value="DAD71519.1"/>
    <property type="molecule type" value="Genomic_DNA"/>
</dbReference>
<evidence type="ECO:0000313" key="1">
    <source>
        <dbReference type="EMBL" id="DAD71519.1"/>
    </source>
</evidence>
<organism evidence="1">
    <name type="scientific">Siphoviridae sp. ctsf32</name>
    <dbReference type="NCBI Taxonomy" id="2827594"/>
    <lineage>
        <taxon>Viruses</taxon>
        <taxon>Duplodnaviria</taxon>
        <taxon>Heunggongvirae</taxon>
        <taxon>Uroviricota</taxon>
        <taxon>Caudoviricetes</taxon>
    </lineage>
</organism>
<reference evidence="1" key="1">
    <citation type="journal article" date="2021" name="Proc. Natl. Acad. Sci. U.S.A.">
        <title>A Catalog of Tens of Thousands of Viruses from Human Metagenomes Reveals Hidden Associations with Chronic Diseases.</title>
        <authorList>
            <person name="Tisza M.J."/>
            <person name="Buck C.B."/>
        </authorList>
    </citation>
    <scope>NUCLEOTIDE SEQUENCE</scope>
    <source>
        <strain evidence="1">Ctsf32</strain>
    </source>
</reference>
<proteinExistence type="predicted"/>
<protein>
    <submittedName>
        <fullName evidence="1">Uncharacterized protein</fullName>
    </submittedName>
</protein>
<accession>A0A8S5LNU1</accession>
<name>A0A8S5LNU1_9CAUD</name>
<sequence>MYVKTKVPIREFSGKILGWIEDDGQGNQQIRDFVGHILGSYRKSEDKTRDFYGRIVGSGNLLTMLLNR</sequence>